<dbReference type="Pfam" id="PF00582">
    <property type="entry name" value="Usp"/>
    <property type="match status" value="2"/>
</dbReference>
<dbReference type="InterPro" id="IPR014729">
    <property type="entry name" value="Rossmann-like_a/b/a_fold"/>
</dbReference>
<dbReference type="Proteomes" id="UP000320239">
    <property type="component" value="Unassembled WGS sequence"/>
</dbReference>
<dbReference type="EMBL" id="VIWY01000002">
    <property type="protein sequence ID" value="TWG24283.1"/>
    <property type="molecule type" value="Genomic_DNA"/>
</dbReference>
<evidence type="ECO:0000313" key="4">
    <source>
        <dbReference type="Proteomes" id="UP000320239"/>
    </source>
</evidence>
<dbReference type="PANTHER" id="PTHR46268:SF6">
    <property type="entry name" value="UNIVERSAL STRESS PROTEIN UP12"/>
    <property type="match status" value="1"/>
</dbReference>
<feature type="domain" description="UspA" evidence="2">
    <location>
        <begin position="11"/>
        <end position="141"/>
    </location>
</feature>
<feature type="domain" description="UspA" evidence="2">
    <location>
        <begin position="152"/>
        <end position="267"/>
    </location>
</feature>
<evidence type="ECO:0000313" key="3">
    <source>
        <dbReference type="EMBL" id="TWG24283.1"/>
    </source>
</evidence>
<comment type="caution">
    <text evidence="3">The sequence shown here is derived from an EMBL/GenBank/DDBJ whole genome shotgun (WGS) entry which is preliminary data.</text>
</comment>
<accession>A0A561WKD1</accession>
<proteinExistence type="inferred from homology"/>
<dbReference type="Gene3D" id="3.40.50.620">
    <property type="entry name" value="HUPs"/>
    <property type="match status" value="2"/>
</dbReference>
<dbReference type="PANTHER" id="PTHR46268">
    <property type="entry name" value="STRESS RESPONSE PROTEIN NHAX"/>
    <property type="match status" value="1"/>
</dbReference>
<gene>
    <name evidence="3" type="ORF">FHX34_102836</name>
</gene>
<sequence length="307" mass="32485">MGKPRPSGDDRTVVAGIDGTTHSPAIVELAAAEATRRSARLLIVHAWPGHYRGRFRLPGPHPGPAEGGRVLALAAQHAATGRPGLTVQTRLCAGDPADALIDCSRNAEMLVIGHRDGKFGRPDWGTTARLLARACPGPLLVHRGQVPERGPVVLGVSGRPAEAAVGYAFAQAALTGAHLVVVHARQPSPDRWARHPFPVRADGDGAEQVPEPLAAALVEWSGRFPRVTVERLVIPDVDVPYTLARASRRARLLVAGTGGRGRLGDLIGVPAGRPERRPGLCPVLLVPADRPVRLPDAVRPAEARLTR</sequence>
<organism evidence="3 4">
    <name type="scientific">Actinoplanes teichomyceticus</name>
    <dbReference type="NCBI Taxonomy" id="1867"/>
    <lineage>
        <taxon>Bacteria</taxon>
        <taxon>Bacillati</taxon>
        <taxon>Actinomycetota</taxon>
        <taxon>Actinomycetes</taxon>
        <taxon>Micromonosporales</taxon>
        <taxon>Micromonosporaceae</taxon>
        <taxon>Actinoplanes</taxon>
    </lineage>
</organism>
<protein>
    <submittedName>
        <fullName evidence="3">Universal stress protein family protein</fullName>
    </submittedName>
</protein>
<dbReference type="SUPFAM" id="SSF52402">
    <property type="entry name" value="Adenine nucleotide alpha hydrolases-like"/>
    <property type="match status" value="2"/>
</dbReference>
<evidence type="ECO:0000256" key="1">
    <source>
        <dbReference type="ARBA" id="ARBA00008791"/>
    </source>
</evidence>
<evidence type="ECO:0000259" key="2">
    <source>
        <dbReference type="Pfam" id="PF00582"/>
    </source>
</evidence>
<keyword evidence="4" id="KW-1185">Reference proteome</keyword>
<reference evidence="3 4" key="1">
    <citation type="submission" date="2019-06" db="EMBL/GenBank/DDBJ databases">
        <title>Sequencing the genomes of 1000 actinobacteria strains.</title>
        <authorList>
            <person name="Klenk H.-P."/>
        </authorList>
    </citation>
    <scope>NUCLEOTIDE SEQUENCE [LARGE SCALE GENOMIC DNA]</scope>
    <source>
        <strain evidence="3 4">DSM 43866</strain>
    </source>
</reference>
<dbReference type="AlphaFoldDB" id="A0A561WKD1"/>
<comment type="similarity">
    <text evidence="1">Belongs to the universal stress protein A family.</text>
</comment>
<dbReference type="InterPro" id="IPR006016">
    <property type="entry name" value="UspA"/>
</dbReference>
<dbReference type="RefSeq" id="WP_122977430.1">
    <property type="nucleotide sequence ID" value="NZ_BOMX01000077.1"/>
</dbReference>
<name>A0A561WKD1_ACTTI</name>
<dbReference type="OrthoDB" id="3288179at2"/>